<reference evidence="6" key="1">
    <citation type="submission" date="2013-09" db="EMBL/GenBank/DDBJ databases">
        <title>The Genome Sequence of Anopheles maculatus species B.</title>
        <authorList>
            <consortium name="The Broad Institute Genomics Platform"/>
            <person name="Neafsey D.E."/>
            <person name="Besansky N."/>
            <person name="Howell P."/>
            <person name="Walton C."/>
            <person name="Young S.K."/>
            <person name="Zeng Q."/>
            <person name="Gargeya S."/>
            <person name="Fitzgerald M."/>
            <person name="Haas B."/>
            <person name="Abouelleil A."/>
            <person name="Allen A.W."/>
            <person name="Alvarado L."/>
            <person name="Arachchi H.M."/>
            <person name="Berlin A.M."/>
            <person name="Chapman S.B."/>
            <person name="Gainer-Dewar J."/>
            <person name="Goldberg J."/>
            <person name="Griggs A."/>
            <person name="Gujja S."/>
            <person name="Hansen M."/>
            <person name="Howarth C."/>
            <person name="Imamovic A."/>
            <person name="Ireland A."/>
            <person name="Larimer J."/>
            <person name="McCowan C."/>
            <person name="Murphy C."/>
            <person name="Pearson M."/>
            <person name="Poon T.W."/>
            <person name="Priest M."/>
            <person name="Roberts A."/>
            <person name="Saif S."/>
            <person name="Shea T."/>
            <person name="Sisk P."/>
            <person name="Sykes S."/>
            <person name="Wortman J."/>
            <person name="Nusbaum C."/>
            <person name="Birren B."/>
        </authorList>
    </citation>
    <scope>NUCLEOTIDE SEQUENCE [LARGE SCALE GENOMIC DNA]</scope>
    <source>
        <strain evidence="6">maculatus3</strain>
    </source>
</reference>
<evidence type="ECO:0000259" key="4">
    <source>
        <dbReference type="Pfam" id="PF21773"/>
    </source>
</evidence>
<evidence type="ECO:0000313" key="6">
    <source>
        <dbReference type="Proteomes" id="UP000075901"/>
    </source>
</evidence>
<name>A0A182S8P6_9DIPT</name>
<dbReference type="InterPro" id="IPR049258">
    <property type="entry name" value="ODAD1_CC"/>
</dbReference>
<feature type="domain" description="ODAD1 central coiled coil region" evidence="4">
    <location>
        <begin position="159"/>
        <end position="432"/>
    </location>
</feature>
<sequence>MANTPSSVPILFGPTENLGAEERAEQRSREQAEIIRWKYRYQKVDAIKPGETVEAFQIRCLNKRLIHLEREKAQKELKLKIYNAPVHRREAEIERGCILRMLDDAVRYDRQIESAKTDMNELMSQIKRANSELDTATKAVPSDFVYGEALEKSRSELSAIEIRLHNARTLEGKLHTDNRKRRGEIENMLGERKLYNQQWQQYVAELNRNRKFLLDMIERATLAFNQGEDLCYRIDSLKAQETRDKRARVQEMIEVERQIVGTRYINAFLRTKGHQRGVAELDARLVRKRNLFKTAHREKIDRFGAIIGNTMEYLHLDAIEGVLLEIEKQQDKYTALFRYMNITNAQIEEANGIARDLEKDSERLHEGEKRKRLSDERNLKQDLQQLLSAQEQSKELGEEIRLQQDVLEIKLAIVEQALSVVGFDRAKILQLMAATTSSDRSRLTEESLMNALSAIERRVLELVDMSADGTAVEEDAPISTLYGSQQCAECAEGQDVNQHDERIVHPTEHPKLVENVRKRITAPEMQYRLHTLSQCKLPRSRMLVNKRYQ</sequence>
<reference evidence="5" key="2">
    <citation type="submission" date="2020-05" db="UniProtKB">
        <authorList>
            <consortium name="EnsemblMetazoa"/>
        </authorList>
    </citation>
    <scope>IDENTIFICATION</scope>
    <source>
        <strain evidence="5">maculatus3</strain>
    </source>
</reference>
<dbReference type="AlphaFoldDB" id="A0A182S8P6"/>
<protein>
    <recommendedName>
        <fullName evidence="4">ODAD1 central coiled coil region domain-containing protein</fullName>
    </recommendedName>
</protein>
<evidence type="ECO:0000256" key="2">
    <source>
        <dbReference type="SAM" id="Coils"/>
    </source>
</evidence>
<feature type="region of interest" description="Disordered" evidence="3">
    <location>
        <begin position="1"/>
        <end position="25"/>
    </location>
</feature>
<evidence type="ECO:0000313" key="5">
    <source>
        <dbReference type="EnsemblMetazoa" id="AMAM001912-PA"/>
    </source>
</evidence>
<keyword evidence="1 2" id="KW-0175">Coiled coil</keyword>
<evidence type="ECO:0000256" key="1">
    <source>
        <dbReference type="ARBA" id="ARBA00023054"/>
    </source>
</evidence>
<dbReference type="Proteomes" id="UP000075901">
    <property type="component" value="Unassembled WGS sequence"/>
</dbReference>
<feature type="coiled-coil region" evidence="2">
    <location>
        <begin position="340"/>
        <end position="399"/>
    </location>
</feature>
<accession>A0A182S8P6</accession>
<keyword evidence="6" id="KW-1185">Reference proteome</keyword>
<dbReference type="PANTHER" id="PTHR21694">
    <property type="entry name" value="COILED-COIL DOMAIN-CONTAINING PROTEIN 63"/>
    <property type="match status" value="1"/>
</dbReference>
<evidence type="ECO:0000256" key="3">
    <source>
        <dbReference type="SAM" id="MobiDB-lite"/>
    </source>
</evidence>
<dbReference type="InterPro" id="IPR051876">
    <property type="entry name" value="ODA-DC/CCD"/>
</dbReference>
<dbReference type="Pfam" id="PF21773">
    <property type="entry name" value="ODAD1_CC"/>
    <property type="match status" value="1"/>
</dbReference>
<dbReference type="VEuPathDB" id="VectorBase:AMAM001912"/>
<proteinExistence type="predicted"/>
<feature type="coiled-coil region" evidence="2">
    <location>
        <begin position="105"/>
        <end position="139"/>
    </location>
</feature>
<dbReference type="PANTHER" id="PTHR21694:SF18">
    <property type="entry name" value="COILED-COIL DOMAIN-CONTAINING PROTEIN 63"/>
    <property type="match status" value="1"/>
</dbReference>
<organism evidence="5 6">
    <name type="scientific">Anopheles maculatus</name>
    <dbReference type="NCBI Taxonomy" id="74869"/>
    <lineage>
        <taxon>Eukaryota</taxon>
        <taxon>Metazoa</taxon>
        <taxon>Ecdysozoa</taxon>
        <taxon>Arthropoda</taxon>
        <taxon>Hexapoda</taxon>
        <taxon>Insecta</taxon>
        <taxon>Pterygota</taxon>
        <taxon>Neoptera</taxon>
        <taxon>Endopterygota</taxon>
        <taxon>Diptera</taxon>
        <taxon>Nematocera</taxon>
        <taxon>Culicoidea</taxon>
        <taxon>Culicidae</taxon>
        <taxon>Anophelinae</taxon>
        <taxon>Anopheles</taxon>
        <taxon>Anopheles maculatus group</taxon>
    </lineage>
</organism>
<dbReference type="EnsemblMetazoa" id="AMAM001912-RA">
    <property type="protein sequence ID" value="AMAM001912-PA"/>
    <property type="gene ID" value="AMAM001912"/>
</dbReference>